<evidence type="ECO:0000313" key="2">
    <source>
        <dbReference type="EMBL" id="ACE93812.1"/>
    </source>
</evidence>
<dbReference type="InterPro" id="IPR010982">
    <property type="entry name" value="Lambda_DNA-bd_dom_sf"/>
</dbReference>
<dbReference type="KEGG" id="rec:RHECIAT_PB0000099"/>
<organism evidence="2 3">
    <name type="scientific">Rhizobium etli (strain CIAT 652)</name>
    <dbReference type="NCBI Taxonomy" id="491916"/>
    <lineage>
        <taxon>Bacteria</taxon>
        <taxon>Pseudomonadati</taxon>
        <taxon>Pseudomonadota</taxon>
        <taxon>Alphaproteobacteria</taxon>
        <taxon>Hyphomicrobiales</taxon>
        <taxon>Rhizobiaceae</taxon>
        <taxon>Rhizobium/Agrobacterium group</taxon>
        <taxon>Rhizobium</taxon>
    </lineage>
</organism>
<dbReference type="Proteomes" id="UP000008817">
    <property type="component" value="Plasmid pB"/>
</dbReference>
<evidence type="ECO:0000313" key="3">
    <source>
        <dbReference type="Proteomes" id="UP000008817"/>
    </source>
</evidence>
<name>B3Q2A6_RHIE6</name>
<evidence type="ECO:0000259" key="1">
    <source>
        <dbReference type="PROSITE" id="PS50943"/>
    </source>
</evidence>
<protein>
    <submittedName>
        <fullName evidence="2">Putative transcriptional regulator protein</fullName>
    </submittedName>
</protein>
<dbReference type="AlphaFoldDB" id="B3Q2A6"/>
<dbReference type="Gene3D" id="1.10.260.40">
    <property type="entry name" value="lambda repressor-like DNA-binding domains"/>
    <property type="match status" value="1"/>
</dbReference>
<sequence length="254" mass="27306">MRSGRIPAIFFDRAVRAALGCGNPYTWLMPAVTASHSLTFGRGACGVCPGSSELKATGPSCTVSNSPISGFSEFSAGAHRVKLSIGVSTMKRYAAAQVRTSRPAQAEQSNVARELVHPVDRHVGQQIRIRRMQSNVSLGDLGAGIGVSLQQVQKYESGKNRVSASMLYELANCLKIPVSRFFEGLPDPETTQGQQIITEIDEKIAYISTAEGRRLIDDVLLLSPRVRSRVVALVSSIVDEEMEEQKPVGSSAGS</sequence>
<dbReference type="GO" id="GO:0003677">
    <property type="term" value="F:DNA binding"/>
    <property type="evidence" value="ECO:0007669"/>
    <property type="project" value="InterPro"/>
</dbReference>
<geneLocation type="plasmid" evidence="2 3">
    <name>pB</name>
</geneLocation>
<dbReference type="PROSITE" id="PS50943">
    <property type="entry name" value="HTH_CROC1"/>
    <property type="match status" value="1"/>
</dbReference>
<dbReference type="Pfam" id="PF01381">
    <property type="entry name" value="HTH_3"/>
    <property type="match status" value="1"/>
</dbReference>
<gene>
    <name evidence="2" type="ordered locus">RHECIAT_PB0000099</name>
</gene>
<dbReference type="HOGENOM" id="CLU_1093589_0_0_5"/>
<accession>B3Q2A6</accession>
<feature type="domain" description="HTH cro/C1-type" evidence="1">
    <location>
        <begin position="127"/>
        <end position="181"/>
    </location>
</feature>
<dbReference type="InterPro" id="IPR001387">
    <property type="entry name" value="Cro/C1-type_HTH"/>
</dbReference>
<dbReference type="SMART" id="SM00530">
    <property type="entry name" value="HTH_XRE"/>
    <property type="match status" value="1"/>
</dbReference>
<dbReference type="SUPFAM" id="SSF47413">
    <property type="entry name" value="lambda repressor-like DNA-binding domains"/>
    <property type="match status" value="1"/>
</dbReference>
<reference evidence="2 3" key="1">
    <citation type="submission" date="2008-04" db="EMBL/GenBank/DDBJ databases">
        <title>Genome diversity and DNA divergence of Rhizobium etli.</title>
        <authorList>
            <person name="Gonzalez V."/>
            <person name="Acosta J.L."/>
            <person name="Santamaria R.I."/>
            <person name="Bustos P."/>
            <person name="Hernandez-Gonzalez I.L."/>
            <person name="Fernandez J.L."/>
            <person name="Diaz R."/>
            <person name="Flores M."/>
            <person name="Mora J."/>
            <person name="Palacios R."/>
            <person name="Davila G."/>
        </authorList>
    </citation>
    <scope>NUCLEOTIDE SEQUENCE [LARGE SCALE GENOMIC DNA]</scope>
    <source>
        <strain evidence="3">CIAT 652</strain>
        <plasmid evidence="3">Plasmid pB</plasmid>
    </source>
</reference>
<keyword evidence="2" id="KW-0614">Plasmid</keyword>
<dbReference type="EMBL" id="CP001076">
    <property type="protein sequence ID" value="ACE93812.1"/>
    <property type="molecule type" value="Genomic_DNA"/>
</dbReference>
<dbReference type="CDD" id="cd00093">
    <property type="entry name" value="HTH_XRE"/>
    <property type="match status" value="1"/>
</dbReference>
<proteinExistence type="predicted"/>